<evidence type="ECO:0000313" key="3">
    <source>
        <dbReference type="EMBL" id="QRR03504.1"/>
    </source>
</evidence>
<dbReference type="InterPro" id="IPR002347">
    <property type="entry name" value="SDR_fam"/>
</dbReference>
<dbReference type="PRINTS" id="PR00081">
    <property type="entry name" value="GDHRDH"/>
</dbReference>
<dbReference type="Gene3D" id="3.40.50.720">
    <property type="entry name" value="NAD(P)-binding Rossmann-like Domain"/>
    <property type="match status" value="1"/>
</dbReference>
<dbReference type="Proteomes" id="UP000612680">
    <property type="component" value="Chromosome"/>
</dbReference>
<comment type="similarity">
    <text evidence="1">Belongs to the short-chain dehydrogenases/reductases (SDR) family.</text>
</comment>
<sequence length="268" mass="28316">MNSYLFENQVAIVTGAGQGIGYEIARQLASQGAGVILNDLDEALATEAARSICDKGGACVAFPGDSSKQEVIDGMVNEALRHFGKLTLAVANAGITLFGDFFEYPAENLQKVLNVNLMGSFLLTQAAARQMRQQQSGGRVLLMSSVVGHQAHKYLAAYAMTKAGLEMLAKNLVLELSPHGITINTVAPGATLTERTLADDPTYPKIWSGITPMGRPAVCEDIANAALFLLSPHSGHITGQSLVVDGGWTSVSPLPDLSNLSHESLGKH</sequence>
<keyword evidence="4" id="KW-1185">Reference proteome</keyword>
<accession>A0ABX7IBM8</accession>
<evidence type="ECO:0000256" key="2">
    <source>
        <dbReference type="ARBA" id="ARBA00023002"/>
    </source>
</evidence>
<proteinExistence type="inferred from homology"/>
<dbReference type="CDD" id="cd05233">
    <property type="entry name" value="SDR_c"/>
    <property type="match status" value="1"/>
</dbReference>
<evidence type="ECO:0000256" key="1">
    <source>
        <dbReference type="ARBA" id="ARBA00006484"/>
    </source>
</evidence>
<name>A0ABX7IBM8_9BACT</name>
<gene>
    <name evidence="3" type="ORF">HWI92_22605</name>
</gene>
<dbReference type="Pfam" id="PF13561">
    <property type="entry name" value="adh_short_C2"/>
    <property type="match status" value="1"/>
</dbReference>
<reference evidence="3 4" key="1">
    <citation type="submission" date="2020-06" db="EMBL/GenBank/DDBJ databases">
        <title>Dyadobacter sandarakinus sp. nov., isolated from the soil of the Arctic Yellow River Station.</title>
        <authorList>
            <person name="Zhang Y."/>
            <person name="Peng F."/>
        </authorList>
    </citation>
    <scope>NUCLEOTIDE SEQUENCE [LARGE SCALE GENOMIC DNA]</scope>
    <source>
        <strain evidence="3 4">Q3-56</strain>
    </source>
</reference>
<organism evidence="3 4">
    <name type="scientific">Dyadobacter sandarakinus</name>
    <dbReference type="NCBI Taxonomy" id="2747268"/>
    <lineage>
        <taxon>Bacteria</taxon>
        <taxon>Pseudomonadati</taxon>
        <taxon>Bacteroidota</taxon>
        <taxon>Cytophagia</taxon>
        <taxon>Cytophagales</taxon>
        <taxon>Spirosomataceae</taxon>
        <taxon>Dyadobacter</taxon>
    </lineage>
</organism>
<evidence type="ECO:0000313" key="4">
    <source>
        <dbReference type="Proteomes" id="UP000612680"/>
    </source>
</evidence>
<protein>
    <submittedName>
        <fullName evidence="3">SDR family oxidoreductase</fullName>
    </submittedName>
</protein>
<dbReference type="PANTHER" id="PTHR42760:SF133">
    <property type="entry name" value="3-OXOACYL-[ACYL-CARRIER-PROTEIN] REDUCTASE"/>
    <property type="match status" value="1"/>
</dbReference>
<dbReference type="EMBL" id="CP056775">
    <property type="protein sequence ID" value="QRR03504.1"/>
    <property type="molecule type" value="Genomic_DNA"/>
</dbReference>
<dbReference type="SUPFAM" id="SSF51735">
    <property type="entry name" value="NAD(P)-binding Rossmann-fold domains"/>
    <property type="match status" value="1"/>
</dbReference>
<keyword evidence="2" id="KW-0560">Oxidoreductase</keyword>
<dbReference type="InterPro" id="IPR036291">
    <property type="entry name" value="NAD(P)-bd_dom_sf"/>
</dbReference>
<dbReference type="PANTHER" id="PTHR42760">
    <property type="entry name" value="SHORT-CHAIN DEHYDROGENASES/REDUCTASES FAMILY MEMBER"/>
    <property type="match status" value="1"/>
</dbReference>
<dbReference type="RefSeq" id="WP_204659541.1">
    <property type="nucleotide sequence ID" value="NZ_CP056775.1"/>
</dbReference>